<keyword evidence="6 10" id="KW-0067">ATP-binding</keyword>
<dbReference type="SUPFAM" id="SSF52096">
    <property type="entry name" value="ClpP/crotonase"/>
    <property type="match status" value="1"/>
</dbReference>
<dbReference type="GO" id="GO:0006633">
    <property type="term" value="P:fatty acid biosynthetic process"/>
    <property type="evidence" value="ECO:0007669"/>
    <property type="project" value="UniProtKB-KW"/>
</dbReference>
<comment type="subunit">
    <text evidence="10">Acetyl-CoA carboxylase is a heterohexamer composed of biotin carboxyl carrier protein (AccB), biotin carboxylase (AccC) and two subunits each of ACCase subunit alpha (AccA) and ACCase subunit beta (AccD).</text>
</comment>
<dbReference type="PROSITE" id="PS50989">
    <property type="entry name" value="COA_CT_CTER"/>
    <property type="match status" value="1"/>
</dbReference>
<dbReference type="InterPro" id="IPR011763">
    <property type="entry name" value="COA_CT_C"/>
</dbReference>
<dbReference type="AlphaFoldDB" id="A0A3M7TXM1"/>
<evidence type="ECO:0000313" key="13">
    <source>
        <dbReference type="Proteomes" id="UP000278746"/>
    </source>
</evidence>
<dbReference type="NCBIfam" id="TIGR00513">
    <property type="entry name" value="accA"/>
    <property type="match status" value="1"/>
</dbReference>
<evidence type="ECO:0000256" key="2">
    <source>
        <dbReference type="ARBA" id="ARBA00022516"/>
    </source>
</evidence>
<evidence type="ECO:0000259" key="11">
    <source>
        <dbReference type="PROSITE" id="PS50989"/>
    </source>
</evidence>
<evidence type="ECO:0000256" key="10">
    <source>
        <dbReference type="HAMAP-Rule" id="MF_00823"/>
    </source>
</evidence>
<dbReference type="GO" id="GO:2001295">
    <property type="term" value="P:malonyl-CoA biosynthetic process"/>
    <property type="evidence" value="ECO:0007669"/>
    <property type="project" value="UniProtKB-UniRule"/>
</dbReference>
<dbReference type="UniPathway" id="UPA00655">
    <property type="reaction ID" value="UER00711"/>
</dbReference>
<dbReference type="RefSeq" id="WP_122898002.1">
    <property type="nucleotide sequence ID" value="NZ_RHIB01000001.1"/>
</dbReference>
<evidence type="ECO:0000256" key="5">
    <source>
        <dbReference type="ARBA" id="ARBA00022832"/>
    </source>
</evidence>
<dbReference type="Pfam" id="PF03255">
    <property type="entry name" value="ACCA"/>
    <property type="match status" value="1"/>
</dbReference>
<name>A0A3M7TXM1_9BACI</name>
<evidence type="ECO:0000256" key="4">
    <source>
        <dbReference type="ARBA" id="ARBA00022741"/>
    </source>
</evidence>
<dbReference type="OrthoDB" id="9808023at2"/>
<dbReference type="PRINTS" id="PR01069">
    <property type="entry name" value="ACCCTRFRASEA"/>
</dbReference>
<dbReference type="GO" id="GO:0016743">
    <property type="term" value="F:carboxyl- or carbamoyltransferase activity"/>
    <property type="evidence" value="ECO:0007669"/>
    <property type="project" value="UniProtKB-UniRule"/>
</dbReference>
<proteinExistence type="inferred from homology"/>
<feature type="domain" description="CoA carboxyltransferase C-terminal" evidence="11">
    <location>
        <begin position="35"/>
        <end position="292"/>
    </location>
</feature>
<reference evidence="12 13" key="1">
    <citation type="submission" date="2018-10" db="EMBL/GenBank/DDBJ databases">
        <title>Bacillus Keqinensis sp. nov., a moderately halophilic bacterium isolated from a saline-alkaline lake.</title>
        <authorList>
            <person name="Wang H."/>
        </authorList>
    </citation>
    <scope>NUCLEOTIDE SEQUENCE [LARGE SCALE GENOMIC DNA]</scope>
    <source>
        <strain evidence="12 13">KQ-3</strain>
    </source>
</reference>
<evidence type="ECO:0000256" key="3">
    <source>
        <dbReference type="ARBA" id="ARBA00022679"/>
    </source>
</evidence>
<dbReference type="GO" id="GO:0009317">
    <property type="term" value="C:acetyl-CoA carboxylase complex"/>
    <property type="evidence" value="ECO:0007669"/>
    <property type="project" value="InterPro"/>
</dbReference>
<dbReference type="EMBL" id="RHIB01000001">
    <property type="protein sequence ID" value="RNA70326.1"/>
    <property type="molecule type" value="Genomic_DNA"/>
</dbReference>
<comment type="caution">
    <text evidence="12">The sequence shown here is derived from an EMBL/GenBank/DDBJ whole genome shotgun (WGS) entry which is preliminary data.</text>
</comment>
<dbReference type="GO" id="GO:0003989">
    <property type="term" value="F:acetyl-CoA carboxylase activity"/>
    <property type="evidence" value="ECO:0007669"/>
    <property type="project" value="InterPro"/>
</dbReference>
<protein>
    <recommendedName>
        <fullName evidence="10">Acetyl-coenzyme A carboxylase carboxyl transferase subunit alpha</fullName>
        <shortName evidence="10">ACCase subunit alpha</shortName>
        <shortName evidence="10">Acetyl-CoA carboxylase carboxyltransferase subunit alpha</shortName>
        <ecNumber evidence="10">2.1.3.15</ecNumber>
    </recommendedName>
</protein>
<comment type="pathway">
    <text evidence="1 10">Lipid metabolism; malonyl-CoA biosynthesis; malonyl-CoA from acetyl-CoA: step 1/1.</text>
</comment>
<dbReference type="EC" id="2.1.3.15" evidence="10"/>
<dbReference type="NCBIfam" id="NF041504">
    <property type="entry name" value="AccA_sub"/>
    <property type="match status" value="1"/>
</dbReference>
<evidence type="ECO:0000313" key="12">
    <source>
        <dbReference type="EMBL" id="RNA70326.1"/>
    </source>
</evidence>
<dbReference type="PANTHER" id="PTHR42853">
    <property type="entry name" value="ACETYL-COENZYME A CARBOXYLASE CARBOXYL TRANSFERASE SUBUNIT ALPHA"/>
    <property type="match status" value="1"/>
</dbReference>
<evidence type="ECO:0000256" key="8">
    <source>
        <dbReference type="ARBA" id="ARBA00023160"/>
    </source>
</evidence>
<accession>A0A3M7TXM1</accession>
<keyword evidence="2 10" id="KW-0444">Lipid biosynthesis</keyword>
<dbReference type="HAMAP" id="MF_00823">
    <property type="entry name" value="AcetylCoA_CT_alpha"/>
    <property type="match status" value="1"/>
</dbReference>
<keyword evidence="10" id="KW-0963">Cytoplasm</keyword>
<keyword evidence="8 10" id="KW-0275">Fatty acid biosynthesis</keyword>
<dbReference type="NCBIfam" id="NF004344">
    <property type="entry name" value="PRK05724.1"/>
    <property type="match status" value="1"/>
</dbReference>
<keyword evidence="13" id="KW-1185">Reference proteome</keyword>
<sequence length="325" mass="36235">MAEDLPFEKPITELRGKISELKAFTAEKGIDLSGEIEKLEARMEQLEEDIYGNMSPWNRVQIARHNNRPTTLDYIERLFTDFLELHGDRLYGDDEAIVGGIAKYKGRPVTVIGHQRGKGTKENLRRNFGMPHPEGYRKAMRLMKQAEKFKRPIINFIDTKGAYPGMAAEERGQSEAIARNLIEMADLNVPVICVVIGEGGSGGALALGVGDRIYMLENSTYSVISPEGAAALLWKDAGQAQRAAETMKITAPDLKELDLIDGIITEVRGGAHRDVEKQAAYIDETLTSALEELAEVKEEEIVQKRYEKFNNIGQYDYVNGTNSVN</sequence>
<dbReference type="PANTHER" id="PTHR42853:SF3">
    <property type="entry name" value="ACETYL-COENZYME A CARBOXYLASE CARBOXYL TRANSFERASE SUBUNIT ALPHA, CHLOROPLASTIC"/>
    <property type="match status" value="1"/>
</dbReference>
<dbReference type="InterPro" id="IPR029045">
    <property type="entry name" value="ClpP/crotonase-like_dom_sf"/>
</dbReference>
<dbReference type="Proteomes" id="UP000278746">
    <property type="component" value="Unassembled WGS sequence"/>
</dbReference>
<keyword evidence="4 10" id="KW-0547">Nucleotide-binding</keyword>
<keyword evidence="5 10" id="KW-0276">Fatty acid metabolism</keyword>
<evidence type="ECO:0000256" key="7">
    <source>
        <dbReference type="ARBA" id="ARBA00023098"/>
    </source>
</evidence>
<dbReference type="InterPro" id="IPR001095">
    <property type="entry name" value="Acetyl_CoA_COase_a_su"/>
</dbReference>
<keyword evidence="7 10" id="KW-0443">Lipid metabolism</keyword>
<comment type="similarity">
    <text evidence="10">Belongs to the AccA family.</text>
</comment>
<keyword evidence="3 10" id="KW-0808">Transferase</keyword>
<evidence type="ECO:0000256" key="9">
    <source>
        <dbReference type="ARBA" id="ARBA00049152"/>
    </source>
</evidence>
<comment type="catalytic activity">
    <reaction evidence="9 10">
        <text>N(6)-carboxybiotinyl-L-lysyl-[protein] + acetyl-CoA = N(6)-biotinyl-L-lysyl-[protein] + malonyl-CoA</text>
        <dbReference type="Rhea" id="RHEA:54728"/>
        <dbReference type="Rhea" id="RHEA-COMP:10505"/>
        <dbReference type="Rhea" id="RHEA-COMP:10506"/>
        <dbReference type="ChEBI" id="CHEBI:57288"/>
        <dbReference type="ChEBI" id="CHEBI:57384"/>
        <dbReference type="ChEBI" id="CHEBI:83144"/>
        <dbReference type="ChEBI" id="CHEBI:83145"/>
        <dbReference type="EC" id="2.1.3.15"/>
    </reaction>
</comment>
<evidence type="ECO:0000256" key="1">
    <source>
        <dbReference type="ARBA" id="ARBA00004956"/>
    </source>
</evidence>
<dbReference type="Gene3D" id="3.90.226.10">
    <property type="entry name" value="2-enoyl-CoA Hydratase, Chain A, domain 1"/>
    <property type="match status" value="1"/>
</dbReference>
<comment type="subcellular location">
    <subcellularLocation>
        <location evidence="10">Cytoplasm</location>
    </subcellularLocation>
</comment>
<gene>
    <name evidence="10 12" type="primary">accA</name>
    <name evidence="12" type="ORF">EBO34_10490</name>
</gene>
<dbReference type="GO" id="GO:0005524">
    <property type="term" value="F:ATP binding"/>
    <property type="evidence" value="ECO:0007669"/>
    <property type="project" value="UniProtKB-KW"/>
</dbReference>
<organism evidence="12 13">
    <name type="scientific">Alteribacter keqinensis</name>
    <dbReference type="NCBI Taxonomy" id="2483800"/>
    <lineage>
        <taxon>Bacteria</taxon>
        <taxon>Bacillati</taxon>
        <taxon>Bacillota</taxon>
        <taxon>Bacilli</taxon>
        <taxon>Bacillales</taxon>
        <taxon>Bacillaceae</taxon>
        <taxon>Alteribacter</taxon>
    </lineage>
</organism>
<comment type="function">
    <text evidence="10">Component of the acetyl coenzyme A carboxylase (ACC) complex. First, biotin carboxylase catalyzes the carboxylation of biotin on its carrier protein (BCCP) and then the CO(2) group is transferred by the carboxyltransferase to acetyl-CoA to form malonyl-CoA.</text>
</comment>
<evidence type="ECO:0000256" key="6">
    <source>
        <dbReference type="ARBA" id="ARBA00022840"/>
    </source>
</evidence>